<keyword evidence="4" id="KW-1185">Reference proteome</keyword>
<reference evidence="3 4" key="1">
    <citation type="submission" date="2020-09" db="EMBL/GenBank/DDBJ databases">
        <title>TT11 complete genome.</title>
        <authorList>
            <person name="Wu Z."/>
        </authorList>
    </citation>
    <scope>NUCLEOTIDE SEQUENCE [LARGE SCALE GENOMIC DNA]</scope>
    <source>
        <strain evidence="3 4">TT11</strain>
    </source>
</reference>
<keyword evidence="1" id="KW-0472">Membrane</keyword>
<sequence>MVSIITPVFNCEKYLPECINSVINQTFVDWELILIDDCSTDSSRDIIEEYALKDSRIKTYFFNENVGAGIARNKGIDIAKRRFIAFLDSDDYWHDQKLELQLNFMLKNEYPFSYTRYYQLDKVNNPTKIINSPGSVNHLQLMFNNYIKTLTAIYDSNIVGKVFMPDYRKRQDWGLWFNILNKTKKAYCLKHPLAYYRTSNEESLSKNKLDLLKQNYLFYRRFLNKNVIVSFVLMVMFLAVHLSFKKFGYRNI</sequence>
<organism evidence="3 4">
    <name type="scientific">Aestuariibaculum sediminum</name>
    <dbReference type="NCBI Taxonomy" id="2770637"/>
    <lineage>
        <taxon>Bacteria</taxon>
        <taxon>Pseudomonadati</taxon>
        <taxon>Bacteroidota</taxon>
        <taxon>Flavobacteriia</taxon>
        <taxon>Flavobacteriales</taxon>
        <taxon>Flavobacteriaceae</taxon>
    </lineage>
</organism>
<evidence type="ECO:0000313" key="4">
    <source>
        <dbReference type="Proteomes" id="UP000600588"/>
    </source>
</evidence>
<accession>A0A8J6Q1P0</accession>
<dbReference type="InterPro" id="IPR029044">
    <property type="entry name" value="Nucleotide-diphossugar_trans"/>
</dbReference>
<evidence type="ECO:0000259" key="2">
    <source>
        <dbReference type="Pfam" id="PF00535"/>
    </source>
</evidence>
<comment type="caution">
    <text evidence="3">The sequence shown here is derived from an EMBL/GenBank/DDBJ whole genome shotgun (WGS) entry which is preliminary data.</text>
</comment>
<dbReference type="PANTHER" id="PTHR22916:SF3">
    <property type="entry name" value="UDP-GLCNAC:BETAGAL BETA-1,3-N-ACETYLGLUCOSAMINYLTRANSFERASE-LIKE PROTEIN 1"/>
    <property type="match status" value="1"/>
</dbReference>
<dbReference type="GO" id="GO:0016758">
    <property type="term" value="F:hexosyltransferase activity"/>
    <property type="evidence" value="ECO:0007669"/>
    <property type="project" value="UniProtKB-ARBA"/>
</dbReference>
<dbReference type="InterPro" id="IPR001173">
    <property type="entry name" value="Glyco_trans_2-like"/>
</dbReference>
<dbReference type="Proteomes" id="UP000600588">
    <property type="component" value="Unassembled WGS sequence"/>
</dbReference>
<evidence type="ECO:0000256" key="1">
    <source>
        <dbReference type="SAM" id="Phobius"/>
    </source>
</evidence>
<dbReference type="PANTHER" id="PTHR22916">
    <property type="entry name" value="GLYCOSYLTRANSFERASE"/>
    <property type="match status" value="1"/>
</dbReference>
<dbReference type="RefSeq" id="WP_188228971.1">
    <property type="nucleotide sequence ID" value="NZ_JACVXB010000001.1"/>
</dbReference>
<dbReference type="CDD" id="cd00761">
    <property type="entry name" value="Glyco_tranf_GTA_type"/>
    <property type="match status" value="1"/>
</dbReference>
<protein>
    <submittedName>
        <fullName evidence="3">Glycosyltransferase family 2 protein</fullName>
    </submittedName>
</protein>
<name>A0A8J6Q1P0_9FLAO</name>
<feature type="transmembrane region" description="Helical" evidence="1">
    <location>
        <begin position="227"/>
        <end position="244"/>
    </location>
</feature>
<gene>
    <name evidence="3" type="ORF">ICJ83_03575</name>
</gene>
<evidence type="ECO:0000313" key="3">
    <source>
        <dbReference type="EMBL" id="MBD0831205.1"/>
    </source>
</evidence>
<feature type="domain" description="Glycosyltransferase 2-like" evidence="2">
    <location>
        <begin position="3"/>
        <end position="131"/>
    </location>
</feature>
<dbReference type="EMBL" id="JACVXB010000001">
    <property type="protein sequence ID" value="MBD0831205.1"/>
    <property type="molecule type" value="Genomic_DNA"/>
</dbReference>
<proteinExistence type="predicted"/>
<dbReference type="SUPFAM" id="SSF53448">
    <property type="entry name" value="Nucleotide-diphospho-sugar transferases"/>
    <property type="match status" value="1"/>
</dbReference>
<keyword evidence="1" id="KW-0812">Transmembrane</keyword>
<dbReference type="Gene3D" id="3.90.550.10">
    <property type="entry name" value="Spore Coat Polysaccharide Biosynthesis Protein SpsA, Chain A"/>
    <property type="match status" value="1"/>
</dbReference>
<dbReference type="AlphaFoldDB" id="A0A8J6Q1P0"/>
<keyword evidence="1" id="KW-1133">Transmembrane helix</keyword>
<dbReference type="Pfam" id="PF00535">
    <property type="entry name" value="Glycos_transf_2"/>
    <property type="match status" value="1"/>
</dbReference>